<organism evidence="1 2">
    <name type="scientific">Aedes albopictus</name>
    <name type="common">Asian tiger mosquito</name>
    <name type="synonym">Stegomyia albopicta</name>
    <dbReference type="NCBI Taxonomy" id="7160"/>
    <lineage>
        <taxon>Eukaryota</taxon>
        <taxon>Metazoa</taxon>
        <taxon>Ecdysozoa</taxon>
        <taxon>Arthropoda</taxon>
        <taxon>Hexapoda</taxon>
        <taxon>Insecta</taxon>
        <taxon>Pterygota</taxon>
        <taxon>Neoptera</taxon>
        <taxon>Endopterygota</taxon>
        <taxon>Diptera</taxon>
        <taxon>Nematocera</taxon>
        <taxon>Culicoidea</taxon>
        <taxon>Culicidae</taxon>
        <taxon>Culicinae</taxon>
        <taxon>Aedini</taxon>
        <taxon>Aedes</taxon>
        <taxon>Stegomyia</taxon>
    </lineage>
</organism>
<dbReference type="Proteomes" id="UP000069940">
    <property type="component" value="Unassembled WGS sequence"/>
</dbReference>
<sequence>MALVPLQLIGRISEHERDIFWKNDLPSSVSLCRPIKLIFLKESAQLTRNEVEKVRDQIKNLRPTEILQDGRTITVYSSLILSMMDTKVVNDLTETNSQSCSFCGKSGKNLNDATNDLNETNAEKFSRGFSPLHCYIRTMELFLKVAYRLEMEKPTWRVAKSNEAVRQREATIRAEIKRRLGLRISEPLPSGGNSNDGNTSRKFFKEWRTICEITGLNEDLLERMYIILVIINCKSDINVEVFQNYLETTRKLYISLYGWYPLSPTLHKILVHGGAIAKHSTVPVGMLSEEALETRNKSIRKFREFHSRKFSRTANIEDVFQRLLLTSDPVISLMNRKSSDSPLNSLPAKAQELVILN</sequence>
<evidence type="ECO:0000313" key="1">
    <source>
        <dbReference type="EnsemblMetazoa" id="AALFPA23_004505.P5518"/>
    </source>
</evidence>
<protein>
    <submittedName>
        <fullName evidence="1">Uncharacterized protein</fullName>
    </submittedName>
</protein>
<evidence type="ECO:0000313" key="2">
    <source>
        <dbReference type="Proteomes" id="UP000069940"/>
    </source>
</evidence>
<reference evidence="2" key="1">
    <citation type="journal article" date="2015" name="Proc. Natl. Acad. Sci. U.S.A.">
        <title>Genome sequence of the Asian Tiger mosquito, Aedes albopictus, reveals insights into its biology, genetics, and evolution.</title>
        <authorList>
            <person name="Chen X.G."/>
            <person name="Jiang X."/>
            <person name="Gu J."/>
            <person name="Xu M."/>
            <person name="Wu Y."/>
            <person name="Deng Y."/>
            <person name="Zhang C."/>
            <person name="Bonizzoni M."/>
            <person name="Dermauw W."/>
            <person name="Vontas J."/>
            <person name="Armbruster P."/>
            <person name="Huang X."/>
            <person name="Yang Y."/>
            <person name="Zhang H."/>
            <person name="He W."/>
            <person name="Peng H."/>
            <person name="Liu Y."/>
            <person name="Wu K."/>
            <person name="Chen J."/>
            <person name="Lirakis M."/>
            <person name="Topalis P."/>
            <person name="Van Leeuwen T."/>
            <person name="Hall A.B."/>
            <person name="Jiang X."/>
            <person name="Thorpe C."/>
            <person name="Mueller R.L."/>
            <person name="Sun C."/>
            <person name="Waterhouse R.M."/>
            <person name="Yan G."/>
            <person name="Tu Z.J."/>
            <person name="Fang X."/>
            <person name="James A.A."/>
        </authorList>
    </citation>
    <scope>NUCLEOTIDE SEQUENCE [LARGE SCALE GENOMIC DNA]</scope>
    <source>
        <strain evidence="2">Foshan</strain>
    </source>
</reference>
<accession>A0ABM1Y0C9</accession>
<name>A0ABM1Y0C9_AEDAL</name>
<dbReference type="EnsemblMetazoa" id="AALFPA23_004505.R5518">
    <property type="protein sequence ID" value="AALFPA23_004505.P5518"/>
    <property type="gene ID" value="AALFPA23_004505"/>
</dbReference>
<proteinExistence type="predicted"/>
<reference evidence="1" key="2">
    <citation type="submission" date="2025-05" db="UniProtKB">
        <authorList>
            <consortium name="EnsemblMetazoa"/>
        </authorList>
    </citation>
    <scope>IDENTIFICATION</scope>
    <source>
        <strain evidence="1">Foshan</strain>
    </source>
</reference>
<keyword evidence="2" id="KW-1185">Reference proteome</keyword>
<dbReference type="GeneID" id="134285317"/>
<dbReference type="RefSeq" id="XP_062701871.1">
    <property type="nucleotide sequence ID" value="XM_062845887.1"/>
</dbReference>